<dbReference type="EMBL" id="VSSQ01001311">
    <property type="protein sequence ID" value="MPM07215.1"/>
    <property type="molecule type" value="Genomic_DNA"/>
</dbReference>
<gene>
    <name evidence="5" type="primary">noc_15</name>
    <name evidence="5" type="ORF">SDC9_53521</name>
</gene>
<dbReference type="Gene3D" id="3.90.1530.30">
    <property type="match status" value="1"/>
</dbReference>
<dbReference type="AlphaFoldDB" id="A0A644WTF9"/>
<dbReference type="FunFam" id="3.90.1530.30:FF:000001">
    <property type="entry name" value="Chromosome partitioning protein ParB"/>
    <property type="match status" value="1"/>
</dbReference>
<dbReference type="SMART" id="SM00470">
    <property type="entry name" value="ParB"/>
    <property type="match status" value="1"/>
</dbReference>
<dbReference type="InterPro" id="IPR004437">
    <property type="entry name" value="ParB/RepB/Spo0J"/>
</dbReference>
<reference evidence="5" key="1">
    <citation type="submission" date="2019-08" db="EMBL/GenBank/DDBJ databases">
        <authorList>
            <person name="Kucharzyk K."/>
            <person name="Murdoch R.W."/>
            <person name="Higgins S."/>
            <person name="Loffler F."/>
        </authorList>
    </citation>
    <scope>NUCLEOTIDE SEQUENCE</scope>
</reference>
<dbReference type="NCBIfam" id="TIGR00180">
    <property type="entry name" value="parB_part"/>
    <property type="match status" value="1"/>
</dbReference>
<name>A0A644WTF9_9ZZZZ</name>
<dbReference type="GO" id="GO:0007059">
    <property type="term" value="P:chromosome segregation"/>
    <property type="evidence" value="ECO:0007669"/>
    <property type="project" value="UniProtKB-KW"/>
</dbReference>
<evidence type="ECO:0000259" key="4">
    <source>
        <dbReference type="SMART" id="SM00470"/>
    </source>
</evidence>
<dbReference type="SUPFAM" id="SSF110849">
    <property type="entry name" value="ParB/Sulfiredoxin"/>
    <property type="match status" value="1"/>
</dbReference>
<sequence length="269" mass="30396">MSLLRTKKGLFENNKVQFIPVDAIAPNPGQPRRQFSSAELDELAESIREHGILQPLSVRRTERGYELISGERRLRAAKMAEFCEVPCLIVDADASESYILALVENLQRQDLDFWDEALGIKQLISTCRLSQEEAAHKLGKSQSAVANKLRLLRLPDAVLELFRKNGFTERHARALLRLPDETSQIRAAQHIVRRRLTVAQTEAYVSARLSPLADKPVSLQKPTYVIKDVRFFLNTVVRGLSLMQSAGVAAQYERRDAEDAILLTIRIPK</sequence>
<accession>A0A644WTF9</accession>
<dbReference type="PANTHER" id="PTHR33375">
    <property type="entry name" value="CHROMOSOME-PARTITIONING PROTEIN PARB-RELATED"/>
    <property type="match status" value="1"/>
</dbReference>
<dbReference type="SUPFAM" id="SSF109709">
    <property type="entry name" value="KorB DNA-binding domain-like"/>
    <property type="match status" value="1"/>
</dbReference>
<dbReference type="GO" id="GO:0005694">
    <property type="term" value="C:chromosome"/>
    <property type="evidence" value="ECO:0007669"/>
    <property type="project" value="TreeGrafter"/>
</dbReference>
<dbReference type="GO" id="GO:0003677">
    <property type="term" value="F:DNA binding"/>
    <property type="evidence" value="ECO:0007669"/>
    <property type="project" value="UniProtKB-KW"/>
</dbReference>
<evidence type="ECO:0000256" key="2">
    <source>
        <dbReference type="ARBA" id="ARBA00022829"/>
    </source>
</evidence>
<dbReference type="Gene3D" id="1.10.10.2830">
    <property type="match status" value="1"/>
</dbReference>
<comment type="similarity">
    <text evidence="1">Belongs to the ParB family.</text>
</comment>
<dbReference type="CDD" id="cd16393">
    <property type="entry name" value="SPO0J_N"/>
    <property type="match status" value="1"/>
</dbReference>
<protein>
    <submittedName>
        <fullName evidence="5">Nucleoid occlusion protein</fullName>
    </submittedName>
</protein>
<feature type="domain" description="ParB-like N-terminal" evidence="4">
    <location>
        <begin position="17"/>
        <end position="106"/>
    </location>
</feature>
<dbReference type="InterPro" id="IPR003115">
    <property type="entry name" value="ParB_N"/>
</dbReference>
<evidence type="ECO:0000256" key="3">
    <source>
        <dbReference type="ARBA" id="ARBA00023125"/>
    </source>
</evidence>
<keyword evidence="2" id="KW-0159">Chromosome partition</keyword>
<dbReference type="InterPro" id="IPR041468">
    <property type="entry name" value="HTH_ParB/Spo0J"/>
</dbReference>
<dbReference type="Pfam" id="PF02195">
    <property type="entry name" value="ParB_N"/>
    <property type="match status" value="1"/>
</dbReference>
<dbReference type="PANTHER" id="PTHR33375:SF1">
    <property type="entry name" value="CHROMOSOME-PARTITIONING PROTEIN PARB-RELATED"/>
    <property type="match status" value="1"/>
</dbReference>
<proteinExistence type="inferred from homology"/>
<dbReference type="Pfam" id="PF17762">
    <property type="entry name" value="HTH_ParB"/>
    <property type="match status" value="1"/>
</dbReference>
<dbReference type="FunFam" id="1.10.10.2830:FF:000001">
    <property type="entry name" value="Chromosome partitioning protein ParB"/>
    <property type="match status" value="1"/>
</dbReference>
<evidence type="ECO:0000313" key="5">
    <source>
        <dbReference type="EMBL" id="MPM07215.1"/>
    </source>
</evidence>
<dbReference type="InterPro" id="IPR050336">
    <property type="entry name" value="Chromosome_partition/occlusion"/>
</dbReference>
<comment type="caution">
    <text evidence="5">The sequence shown here is derived from an EMBL/GenBank/DDBJ whole genome shotgun (WGS) entry which is preliminary data.</text>
</comment>
<dbReference type="InterPro" id="IPR036086">
    <property type="entry name" value="ParB/Sulfiredoxin_sf"/>
</dbReference>
<evidence type="ECO:0000256" key="1">
    <source>
        <dbReference type="ARBA" id="ARBA00006295"/>
    </source>
</evidence>
<keyword evidence="3" id="KW-0238">DNA-binding</keyword>
<organism evidence="5">
    <name type="scientific">bioreactor metagenome</name>
    <dbReference type="NCBI Taxonomy" id="1076179"/>
    <lineage>
        <taxon>unclassified sequences</taxon>
        <taxon>metagenomes</taxon>
        <taxon>ecological metagenomes</taxon>
    </lineage>
</organism>